<dbReference type="InterPro" id="IPR013785">
    <property type="entry name" value="Aldolase_TIM"/>
</dbReference>
<evidence type="ECO:0000256" key="5">
    <source>
        <dbReference type="PIRNR" id="PIRNR005536"/>
    </source>
</evidence>
<sequence length="723" mass="83031">MKRIGILCAFIFATWLAKAQENITINTNKTQIVLKVDGDKTLKFEYYGKKLKTVDDLFNANANLNTEAYPSFGVSPDKTVALRVKHANDDLTSVLKYQSYKTEKIDDNIDLTTIRLKDEIYPFYVDIKYKTYKTEDVIETWTEITNKEKGEVTLYDYASSYLAFVAPKAYITHFHGNWGTEFTQEETAIERGTFTLENTEGIRNSAKDNASFFLSLNKKASEDNGDIIAGSLAWTGNWAITFSQDAVKKFNITAGINNYGSDYTLGKGQKFTTPPLILTYSTQGKGQASRNLHSYARKYKMVDGDKERKILLNSWEGVYFNFDEQKLVELIDDTHNIGAELFVLDDGWFGNKYPRNNDRDGLGDWQVNKKKLPNGIEYLIDQAEKRGIKFGIWIEPEMVDATSELYDKHPDWVMQSSRELVKGRGKSQLVLDLSNPKVQDFVFNVVDDLLTKHPRIDYIKWDANSNIANYGSTYLSKEKQSNLYVDYHLGLQSVLKRIRDKYPHIVMQACSSGGGRVNYGFLQYFNEFWTSDDTDALQRIYTQWGMSNFFPAITMAAHVSASPNHQTKRIIPIKFRFDVAMTGRLGLEIQPKTMTEKELQFSKSAIELYKEIRPVVQFGDLYRVLSPYENKRLASLMYVDEQKQNAVYFAYYLENSVREKFPAFKFKGLDPDKKYKVVEINKDGKTHFTGENKTYNGSYLMEVGVNLNFNDEYDSAVLKLTAL</sequence>
<dbReference type="InterPro" id="IPR031704">
    <property type="entry name" value="Glyco_hydro_36_N"/>
</dbReference>
<dbReference type="PRINTS" id="PR00743">
    <property type="entry name" value="GLHYDRLASE36"/>
</dbReference>
<keyword evidence="3 5" id="KW-0378">Hydrolase</keyword>
<dbReference type="InterPro" id="IPR050985">
    <property type="entry name" value="Alpha-glycosidase_related"/>
</dbReference>
<evidence type="ECO:0000313" key="9">
    <source>
        <dbReference type="EMBL" id="MBK0383605.1"/>
    </source>
</evidence>
<evidence type="ECO:0000313" key="10">
    <source>
        <dbReference type="Proteomes" id="UP000660024"/>
    </source>
</evidence>
<evidence type="ECO:0000259" key="8">
    <source>
        <dbReference type="Pfam" id="PF16875"/>
    </source>
</evidence>
<comment type="similarity">
    <text evidence="5">Belongs to the glycosyl hydrolase.</text>
</comment>
<name>A0ABS1BL40_9SPHI</name>
<dbReference type="EC" id="3.2.1.22" evidence="2 5"/>
<dbReference type="InterPro" id="IPR038417">
    <property type="entry name" value="Alpga-gal_N_sf"/>
</dbReference>
<organism evidence="9 10">
    <name type="scientific">Pedobacter segetis</name>
    <dbReference type="NCBI Taxonomy" id="2793069"/>
    <lineage>
        <taxon>Bacteria</taxon>
        <taxon>Pseudomonadati</taxon>
        <taxon>Bacteroidota</taxon>
        <taxon>Sphingobacteriia</taxon>
        <taxon>Sphingobacteriales</taxon>
        <taxon>Sphingobacteriaceae</taxon>
        <taxon>Pedobacter</taxon>
    </lineage>
</organism>
<dbReference type="Pfam" id="PF02065">
    <property type="entry name" value="Melibiase"/>
    <property type="match status" value="1"/>
</dbReference>
<dbReference type="Pfam" id="PF16874">
    <property type="entry name" value="Glyco_hydro_36C"/>
    <property type="match status" value="1"/>
</dbReference>
<comment type="catalytic activity">
    <reaction evidence="1 5">
        <text>Hydrolysis of terminal, non-reducing alpha-D-galactose residues in alpha-D-galactosides, including galactose oligosaccharides, galactomannans and galactolipids.</text>
        <dbReference type="EC" id="3.2.1.22"/>
    </reaction>
</comment>
<dbReference type="CDD" id="cd14791">
    <property type="entry name" value="GH36"/>
    <property type="match status" value="1"/>
</dbReference>
<dbReference type="Gene3D" id="2.60.40.1180">
    <property type="entry name" value="Golgi alpha-mannosidase II"/>
    <property type="match status" value="1"/>
</dbReference>
<dbReference type="PANTHER" id="PTHR43053:SF3">
    <property type="entry name" value="ALPHA-GALACTOSIDASE C-RELATED"/>
    <property type="match status" value="1"/>
</dbReference>
<dbReference type="InterPro" id="IPR031705">
    <property type="entry name" value="Glyco_hydro_36_C"/>
</dbReference>
<evidence type="ECO:0000256" key="4">
    <source>
        <dbReference type="ARBA" id="ARBA00023295"/>
    </source>
</evidence>
<dbReference type="SUPFAM" id="SSF51445">
    <property type="entry name" value="(Trans)glycosidases"/>
    <property type="match status" value="1"/>
</dbReference>
<feature type="domain" description="Glycosyl hydrolase family 36 C-terminal" evidence="7">
    <location>
        <begin position="634"/>
        <end position="720"/>
    </location>
</feature>
<evidence type="ECO:0000256" key="2">
    <source>
        <dbReference type="ARBA" id="ARBA00012755"/>
    </source>
</evidence>
<dbReference type="Gene3D" id="3.20.20.70">
    <property type="entry name" value="Aldolase class I"/>
    <property type="match status" value="1"/>
</dbReference>
<evidence type="ECO:0000256" key="1">
    <source>
        <dbReference type="ARBA" id="ARBA00001255"/>
    </source>
</evidence>
<feature type="signal peptide" evidence="6">
    <location>
        <begin position="1"/>
        <end position="19"/>
    </location>
</feature>
<gene>
    <name evidence="9" type="ORF">I5M32_11615</name>
</gene>
<dbReference type="Gene3D" id="2.70.98.60">
    <property type="entry name" value="alpha-galactosidase from lactobacil brevis"/>
    <property type="match status" value="1"/>
</dbReference>
<protein>
    <recommendedName>
        <fullName evidence="2 5">Alpha-galactosidase</fullName>
        <ecNumber evidence="2 5">3.2.1.22</ecNumber>
    </recommendedName>
</protein>
<dbReference type="EMBL" id="JAEHFY010000015">
    <property type="protein sequence ID" value="MBK0383605.1"/>
    <property type="molecule type" value="Genomic_DNA"/>
</dbReference>
<evidence type="ECO:0000256" key="3">
    <source>
        <dbReference type="ARBA" id="ARBA00022801"/>
    </source>
</evidence>
<dbReference type="PANTHER" id="PTHR43053">
    <property type="entry name" value="GLYCOSIDASE FAMILY 31"/>
    <property type="match status" value="1"/>
</dbReference>
<accession>A0ABS1BL40</accession>
<evidence type="ECO:0000256" key="6">
    <source>
        <dbReference type="SAM" id="SignalP"/>
    </source>
</evidence>
<dbReference type="InterPro" id="IPR017853">
    <property type="entry name" value="GH"/>
</dbReference>
<keyword evidence="10" id="KW-1185">Reference proteome</keyword>
<feature type="domain" description="Glycosyl hydrolase family 36 N-terminal" evidence="8">
    <location>
        <begin position="42"/>
        <end position="265"/>
    </location>
</feature>
<keyword evidence="4 5" id="KW-0326">Glycosidase</keyword>
<proteinExistence type="inferred from homology"/>
<reference evidence="9 10" key="1">
    <citation type="submission" date="2020-12" db="EMBL/GenBank/DDBJ databases">
        <title>Bacterial novel species Pedobacter sp. SD-b isolated from soil.</title>
        <authorList>
            <person name="Jung H.-Y."/>
        </authorList>
    </citation>
    <scope>NUCLEOTIDE SEQUENCE [LARGE SCALE GENOMIC DNA]</scope>
    <source>
        <strain evidence="9 10">SD-b</strain>
    </source>
</reference>
<comment type="caution">
    <text evidence="9">The sequence shown here is derived from an EMBL/GenBank/DDBJ whole genome shotgun (WGS) entry which is preliminary data.</text>
</comment>
<evidence type="ECO:0000259" key="7">
    <source>
        <dbReference type="Pfam" id="PF16874"/>
    </source>
</evidence>
<dbReference type="PIRSF" id="PIRSF005536">
    <property type="entry name" value="Agal"/>
    <property type="match status" value="1"/>
</dbReference>
<dbReference type="InterPro" id="IPR002252">
    <property type="entry name" value="Glyco_hydro_36"/>
</dbReference>
<dbReference type="Proteomes" id="UP000660024">
    <property type="component" value="Unassembled WGS sequence"/>
</dbReference>
<keyword evidence="6" id="KW-0732">Signal</keyword>
<feature type="chain" id="PRO_5045210381" description="Alpha-galactosidase" evidence="6">
    <location>
        <begin position="20"/>
        <end position="723"/>
    </location>
</feature>
<dbReference type="Pfam" id="PF16875">
    <property type="entry name" value="Glyco_hydro_36N"/>
    <property type="match status" value="1"/>
</dbReference>
<dbReference type="InterPro" id="IPR013780">
    <property type="entry name" value="Glyco_hydro_b"/>
</dbReference>
<dbReference type="RefSeq" id="WP_200586494.1">
    <property type="nucleotide sequence ID" value="NZ_JAEHFY010000015.1"/>
</dbReference>